<dbReference type="GO" id="GO:0031175">
    <property type="term" value="P:neuron projection development"/>
    <property type="evidence" value="ECO:0007669"/>
    <property type="project" value="TreeGrafter"/>
</dbReference>
<dbReference type="InterPro" id="IPR032745">
    <property type="entry name" value="GRIN_C"/>
</dbReference>
<accession>M7BS72</accession>
<comment type="function">
    <text evidence="1">May be involved in neurite outgrowth.</text>
</comment>
<sequence>MQEDMLLTSLAKHSVQTWDGISSVTAGQRGSGTPAAASLPQAKLALNTTRTSEYTAPTPIPKPRAGCASDSVGAGIQGAGGTLRTLGKDRSQEQPGASEGAVSRWSVGAPGTAPLSDGGLGAPCGDAGGKAPASLAEPKAQLGPPAAPGAGGNGDMALPSAPEGTKDSTPGTEAASGLGARLDAGPTPSGQAKETSPPAPLSIQKAGPEAPSAAAPIKSGASQAAPAEAGGGAGPPQGTVEGSPAQKQWGAMGMEVGPGEEAAQEPRTVELLSKTYSFEVTPPPQDAGTQDAGTQVGSRVSLVSVAISPINPPDGSSAFTFHSRGQGPSGLKSPGPELKPSKKDAEMQVSIPVETRSVATGPMTPVAKSPQAPYPEVHVKGAQEEPSEPIREVSWDEKGMTWEVYGATMEVEVLGMAIQKHLEKQIEEHGRQVVMTPQSTRASSIKGAPQKGEVKRQPSMLRALLQSVRRPRCCSRPGPAAE</sequence>
<dbReference type="GO" id="GO:0005886">
    <property type="term" value="C:plasma membrane"/>
    <property type="evidence" value="ECO:0007669"/>
    <property type="project" value="TreeGrafter"/>
</dbReference>
<feature type="region of interest" description="Disordered" evidence="2">
    <location>
        <begin position="314"/>
        <end position="392"/>
    </location>
</feature>
<feature type="domain" description="G protein-regulated inducer of neurite outgrowth C-terminal" evidence="3">
    <location>
        <begin position="377"/>
        <end position="479"/>
    </location>
</feature>
<evidence type="ECO:0000256" key="1">
    <source>
        <dbReference type="ARBA" id="ARBA00002358"/>
    </source>
</evidence>
<proteinExistence type="predicted"/>
<dbReference type="STRING" id="8469.M7BS72"/>
<dbReference type="eggNOG" id="ENOG502S6S7">
    <property type="taxonomic scope" value="Eukaryota"/>
</dbReference>
<evidence type="ECO:0000256" key="2">
    <source>
        <dbReference type="SAM" id="MobiDB-lite"/>
    </source>
</evidence>
<dbReference type="InterPro" id="IPR026646">
    <property type="entry name" value="GPRIN2-like/GPRIN3"/>
</dbReference>
<feature type="compositionally biased region" description="Low complexity" evidence="2">
    <location>
        <begin position="219"/>
        <end position="228"/>
    </location>
</feature>
<dbReference type="Proteomes" id="UP000031443">
    <property type="component" value="Unassembled WGS sequence"/>
</dbReference>
<reference evidence="5" key="1">
    <citation type="journal article" date="2013" name="Nat. Genet.">
        <title>The draft genomes of soft-shell turtle and green sea turtle yield insights into the development and evolution of the turtle-specific body plan.</title>
        <authorList>
            <person name="Wang Z."/>
            <person name="Pascual-Anaya J."/>
            <person name="Zadissa A."/>
            <person name="Li W."/>
            <person name="Niimura Y."/>
            <person name="Huang Z."/>
            <person name="Li C."/>
            <person name="White S."/>
            <person name="Xiong Z."/>
            <person name="Fang D."/>
            <person name="Wang B."/>
            <person name="Ming Y."/>
            <person name="Chen Y."/>
            <person name="Zheng Y."/>
            <person name="Kuraku S."/>
            <person name="Pignatelli M."/>
            <person name="Herrero J."/>
            <person name="Beal K."/>
            <person name="Nozawa M."/>
            <person name="Li Q."/>
            <person name="Wang J."/>
            <person name="Zhang H."/>
            <person name="Yu L."/>
            <person name="Shigenobu S."/>
            <person name="Wang J."/>
            <person name="Liu J."/>
            <person name="Flicek P."/>
            <person name="Searle S."/>
            <person name="Wang J."/>
            <person name="Kuratani S."/>
            <person name="Yin Y."/>
            <person name="Aken B."/>
            <person name="Zhang G."/>
            <person name="Irie N."/>
        </authorList>
    </citation>
    <scope>NUCLEOTIDE SEQUENCE [LARGE SCALE GENOMIC DNA]</scope>
</reference>
<evidence type="ECO:0000313" key="4">
    <source>
        <dbReference type="EMBL" id="EMP30952.1"/>
    </source>
</evidence>
<name>M7BS72_CHEMY</name>
<dbReference type="Pfam" id="PF15235">
    <property type="entry name" value="GRIN_C"/>
    <property type="match status" value="1"/>
</dbReference>
<organism evidence="4 5">
    <name type="scientific">Chelonia mydas</name>
    <name type="common">Green sea-turtle</name>
    <name type="synonym">Chelonia agassizi</name>
    <dbReference type="NCBI Taxonomy" id="8469"/>
    <lineage>
        <taxon>Eukaryota</taxon>
        <taxon>Metazoa</taxon>
        <taxon>Chordata</taxon>
        <taxon>Craniata</taxon>
        <taxon>Vertebrata</taxon>
        <taxon>Euteleostomi</taxon>
        <taxon>Archelosauria</taxon>
        <taxon>Testudinata</taxon>
        <taxon>Testudines</taxon>
        <taxon>Cryptodira</taxon>
        <taxon>Durocryptodira</taxon>
        <taxon>Americhelydia</taxon>
        <taxon>Chelonioidea</taxon>
        <taxon>Cheloniidae</taxon>
        <taxon>Chelonia</taxon>
    </lineage>
</organism>
<keyword evidence="5" id="KW-1185">Reference proteome</keyword>
<feature type="region of interest" description="Disordered" evidence="2">
    <location>
        <begin position="50"/>
        <end position="252"/>
    </location>
</feature>
<gene>
    <name evidence="4" type="ORF">UY3_11940</name>
</gene>
<evidence type="ECO:0000259" key="3">
    <source>
        <dbReference type="Pfam" id="PF15235"/>
    </source>
</evidence>
<feature type="region of interest" description="Disordered" evidence="2">
    <location>
        <begin position="435"/>
        <end position="458"/>
    </location>
</feature>
<dbReference type="EMBL" id="KB547574">
    <property type="protein sequence ID" value="EMP30952.1"/>
    <property type="molecule type" value="Genomic_DNA"/>
</dbReference>
<protein>
    <submittedName>
        <fullName evidence="4">G protein-regulated inducer of neurite outgrowth 1</fullName>
    </submittedName>
</protein>
<dbReference type="PANTHER" id="PTHR15718">
    <property type="entry name" value="G PROTEIN-REGULATED INDUCER OF NEURITE OUTGROWTH C-TERMINAL DOMAIN-CONTAINING PROTEIN"/>
    <property type="match status" value="1"/>
</dbReference>
<dbReference type="PANTHER" id="PTHR15718:SF7">
    <property type="entry name" value="G PROTEIN-REGULATED INDUCER OF NEURITE OUTGROWTH 1"/>
    <property type="match status" value="1"/>
</dbReference>
<feature type="compositionally biased region" description="Gly residues" evidence="2">
    <location>
        <begin position="118"/>
        <end position="128"/>
    </location>
</feature>
<feature type="compositionally biased region" description="Basic and acidic residues" evidence="2">
    <location>
        <begin position="377"/>
        <end position="392"/>
    </location>
</feature>
<evidence type="ECO:0000313" key="5">
    <source>
        <dbReference type="Proteomes" id="UP000031443"/>
    </source>
</evidence>
<dbReference type="AlphaFoldDB" id="M7BS72"/>